<reference evidence="1" key="1">
    <citation type="submission" date="2022-09" db="EMBL/GenBank/DDBJ databases">
        <title>Draft genome sequence of Coprococcus comes strain 31264.</title>
        <authorList>
            <person name="Atsushi H."/>
            <person name="Moriya O."/>
            <person name="Mitsuo S."/>
        </authorList>
    </citation>
    <scope>NUCLEOTIDE SEQUENCE</scope>
    <source>
        <strain evidence="1">JCM 31264</strain>
    </source>
</reference>
<accession>A0AA37VHM8</accession>
<dbReference type="RefSeq" id="WP_055248454.1">
    <property type="nucleotide sequence ID" value="NZ_BSCI01000009.1"/>
</dbReference>
<organism evidence="1 2">
    <name type="scientific">Coprococcus comes</name>
    <dbReference type="NCBI Taxonomy" id="410072"/>
    <lineage>
        <taxon>Bacteria</taxon>
        <taxon>Bacillati</taxon>
        <taxon>Bacillota</taxon>
        <taxon>Clostridia</taxon>
        <taxon>Lachnospirales</taxon>
        <taxon>Lachnospiraceae</taxon>
        <taxon>Coprococcus</taxon>
    </lineage>
</organism>
<name>A0AA37VHM8_9FIRM</name>
<dbReference type="EMBL" id="BSCI01000009">
    <property type="protein sequence ID" value="GLG87224.1"/>
    <property type="molecule type" value="Genomic_DNA"/>
</dbReference>
<evidence type="ECO:0000313" key="1">
    <source>
        <dbReference type="EMBL" id="GLG87224.1"/>
    </source>
</evidence>
<dbReference type="AlphaFoldDB" id="A0AA37VHM8"/>
<comment type="caution">
    <text evidence="1">The sequence shown here is derived from an EMBL/GenBank/DDBJ whole genome shotgun (WGS) entry which is preliminary data.</text>
</comment>
<evidence type="ECO:0000313" key="2">
    <source>
        <dbReference type="Proteomes" id="UP001145109"/>
    </source>
</evidence>
<dbReference type="Proteomes" id="UP001145109">
    <property type="component" value="Unassembled WGS sequence"/>
</dbReference>
<sequence length="280" mass="32819">MNKDLTKRLEEIGITREKILKLISTDKKNKVIIYASCMEGLGTRSSDFDIYIIKENCGMEDTRDAQEHQIKMIDLDPQYYNMEDVPYLYLDVEYWDYITLAEKFERVFNNKFLEDGTLKLLLRLSKGEVLQEGMKNETFENIRSYNFASYVQERFALDSDAALHDCTSLYEAKEYYGAILCGRHALLSAVAGINAKNGFLNINTEKWAMNLFQRSVNISQNEVLELLFGEMRPQREDVKRIIILVQNILNRQLDFLGKKHWINKEEYDMLDESQDILIQI</sequence>
<reference evidence="1" key="2">
    <citation type="submission" date="2022-11" db="EMBL/GenBank/DDBJ databases">
        <title>Draft genome sequence of Coprococcus comes strain 31264.</title>
        <authorList>
            <person name="Hisatomi A."/>
            <person name="Ohkuma M."/>
            <person name="Sakamoto M."/>
        </authorList>
    </citation>
    <scope>NUCLEOTIDE SEQUENCE</scope>
    <source>
        <strain evidence="1">JCM 31264</strain>
    </source>
</reference>
<evidence type="ECO:0008006" key="3">
    <source>
        <dbReference type="Google" id="ProtNLM"/>
    </source>
</evidence>
<protein>
    <recommendedName>
        <fullName evidence="3">Nucleotidyltransferase domain-containing protein</fullName>
    </recommendedName>
</protein>
<proteinExistence type="predicted"/>
<gene>
    <name evidence="1" type="ORF">comes_17690</name>
</gene>